<dbReference type="PANTHER" id="PTHR15710">
    <property type="entry name" value="E3 UBIQUITIN-PROTEIN LIGASE PRAJA"/>
    <property type="match status" value="1"/>
</dbReference>
<evidence type="ECO:0000256" key="4">
    <source>
        <dbReference type="ARBA" id="ARBA00022723"/>
    </source>
</evidence>
<keyword evidence="7" id="KW-0862">Zinc</keyword>
<feature type="compositionally biased region" description="Basic residues" evidence="9">
    <location>
        <begin position="19"/>
        <end position="31"/>
    </location>
</feature>
<dbReference type="SMART" id="SM00184">
    <property type="entry name" value="RING"/>
    <property type="match status" value="1"/>
</dbReference>
<dbReference type="InterPro" id="IPR001841">
    <property type="entry name" value="Znf_RING"/>
</dbReference>
<keyword evidence="12" id="KW-1185">Reference proteome</keyword>
<dbReference type="FunFam" id="3.30.40.10:FF:000022">
    <property type="entry name" value="E3 ubiquitin-protein ligase RING1-like"/>
    <property type="match status" value="1"/>
</dbReference>
<dbReference type="Proteomes" id="UP000006591">
    <property type="component" value="Chromosome 1"/>
</dbReference>
<evidence type="ECO:0000313" key="12">
    <source>
        <dbReference type="Proteomes" id="UP000006591"/>
    </source>
</evidence>
<name>A0A0E0FUI7_ORYNI</name>
<dbReference type="eggNOG" id="KOG0800">
    <property type="taxonomic scope" value="Eukaryota"/>
</dbReference>
<keyword evidence="3" id="KW-0808">Transferase</keyword>
<feature type="domain" description="RING-type" evidence="10">
    <location>
        <begin position="309"/>
        <end position="350"/>
    </location>
</feature>
<dbReference type="AlphaFoldDB" id="A0A0E0FUI7"/>
<dbReference type="GO" id="GO:0008270">
    <property type="term" value="F:zinc ion binding"/>
    <property type="evidence" value="ECO:0007669"/>
    <property type="project" value="UniProtKB-KW"/>
</dbReference>
<dbReference type="GO" id="GO:0005737">
    <property type="term" value="C:cytoplasm"/>
    <property type="evidence" value="ECO:0007669"/>
    <property type="project" value="TreeGrafter"/>
</dbReference>
<proteinExistence type="predicted"/>
<dbReference type="PANTHER" id="PTHR15710:SF126">
    <property type="entry name" value="RING-TYPE E3 UBIQUITIN TRANSFERASE"/>
    <property type="match status" value="1"/>
</dbReference>
<dbReference type="InterPro" id="IPR039525">
    <property type="entry name" value="RNF126-like_zinc-ribbon"/>
</dbReference>
<sequence>MATNDKRTTTSRATVIRAGARRKVERKKSRKPGAQGEGSDGGCSSTLSCVSLPLPTGHHRRSPSIPRAIAASSLVLPLPPHPGEHILRHRRLLRSPSIARASEGRRRSSCCFRRIDKMPNRATHWCYACRRPIRVSGQDITCPNCNDGFIQEISEIGGSLNTYGIFDPSFDERRDRSFGMVEAMSDLMRQRMAEMGRNRVLDFHGTRGASSHQGRQPTVRPMLIFGSNAPDRVSSSSEEADILLRQGRRIGADRPNFSRFLVGPSLEALFEQLLLHNNRQGPPPAPQSAIDSMPVVKINLRHLRDDPHCPVCTDKFEVGTEAREMPCKHLYHAECIIPWLVQHNSCPVCRHPLPSSSHRSGSTRSSSTHSNEAVSHGVARSDADPVPVPVARSDDSRNHEMHGSFSFLWPFDSPTPDSSSYTHEGGVGEPTVHDDAGQMTYSEWHYDY</sequence>
<dbReference type="Pfam" id="PF14369">
    <property type="entry name" value="Zn_ribbon_19"/>
    <property type="match status" value="1"/>
</dbReference>
<evidence type="ECO:0000259" key="10">
    <source>
        <dbReference type="PROSITE" id="PS50089"/>
    </source>
</evidence>
<dbReference type="PROSITE" id="PS50089">
    <property type="entry name" value="ZF_RING_2"/>
    <property type="match status" value="1"/>
</dbReference>
<dbReference type="EC" id="2.3.2.27" evidence="2"/>
<evidence type="ECO:0000256" key="5">
    <source>
        <dbReference type="ARBA" id="ARBA00022771"/>
    </source>
</evidence>
<comment type="catalytic activity">
    <reaction evidence="1">
        <text>S-ubiquitinyl-[E2 ubiquitin-conjugating enzyme]-L-cysteine + [acceptor protein]-L-lysine = [E2 ubiquitin-conjugating enzyme]-L-cysteine + N(6)-ubiquitinyl-[acceptor protein]-L-lysine.</text>
        <dbReference type="EC" id="2.3.2.27"/>
    </reaction>
</comment>
<organism evidence="11">
    <name type="scientific">Oryza nivara</name>
    <name type="common">Indian wild rice</name>
    <name type="synonym">Oryza sativa f. spontanea</name>
    <dbReference type="NCBI Taxonomy" id="4536"/>
    <lineage>
        <taxon>Eukaryota</taxon>
        <taxon>Viridiplantae</taxon>
        <taxon>Streptophyta</taxon>
        <taxon>Embryophyta</taxon>
        <taxon>Tracheophyta</taxon>
        <taxon>Spermatophyta</taxon>
        <taxon>Magnoliopsida</taxon>
        <taxon>Liliopsida</taxon>
        <taxon>Poales</taxon>
        <taxon>Poaceae</taxon>
        <taxon>BOP clade</taxon>
        <taxon>Oryzoideae</taxon>
        <taxon>Oryzeae</taxon>
        <taxon>Oryzinae</taxon>
        <taxon>Oryza</taxon>
    </lineage>
</organism>
<reference evidence="11" key="1">
    <citation type="submission" date="2015-04" db="UniProtKB">
        <authorList>
            <consortium name="EnsemblPlants"/>
        </authorList>
    </citation>
    <scope>IDENTIFICATION</scope>
    <source>
        <strain evidence="11">SL10</strain>
    </source>
</reference>
<evidence type="ECO:0000256" key="7">
    <source>
        <dbReference type="ARBA" id="ARBA00022833"/>
    </source>
</evidence>
<dbReference type="GO" id="GO:0061630">
    <property type="term" value="F:ubiquitin protein ligase activity"/>
    <property type="evidence" value="ECO:0007669"/>
    <property type="project" value="UniProtKB-EC"/>
</dbReference>
<keyword evidence="4" id="KW-0479">Metal-binding</keyword>
<evidence type="ECO:0000256" key="6">
    <source>
        <dbReference type="ARBA" id="ARBA00022786"/>
    </source>
</evidence>
<keyword evidence="6" id="KW-0833">Ubl conjugation pathway</keyword>
<dbReference type="CDD" id="cd16667">
    <property type="entry name" value="RING-H2_RNF126-like"/>
    <property type="match status" value="1"/>
</dbReference>
<feature type="region of interest" description="Disordered" evidence="9">
    <location>
        <begin position="353"/>
        <end position="397"/>
    </location>
</feature>
<dbReference type="OMA" id="HDDAGQM"/>
<feature type="compositionally biased region" description="Low complexity" evidence="9">
    <location>
        <begin position="355"/>
        <end position="370"/>
    </location>
</feature>
<dbReference type="SUPFAM" id="SSF57850">
    <property type="entry name" value="RING/U-box"/>
    <property type="match status" value="1"/>
</dbReference>
<evidence type="ECO:0000256" key="9">
    <source>
        <dbReference type="SAM" id="MobiDB-lite"/>
    </source>
</evidence>
<evidence type="ECO:0000256" key="3">
    <source>
        <dbReference type="ARBA" id="ARBA00022679"/>
    </source>
</evidence>
<evidence type="ECO:0000256" key="8">
    <source>
        <dbReference type="PROSITE-ProRule" id="PRU00175"/>
    </source>
</evidence>
<dbReference type="InterPro" id="IPR013083">
    <property type="entry name" value="Znf_RING/FYVE/PHD"/>
</dbReference>
<dbReference type="HOGENOM" id="CLU_034892_1_2_1"/>
<dbReference type="GO" id="GO:0016567">
    <property type="term" value="P:protein ubiquitination"/>
    <property type="evidence" value="ECO:0007669"/>
    <property type="project" value="TreeGrafter"/>
</dbReference>
<protein>
    <recommendedName>
        <fullName evidence="2">RING-type E3 ubiquitin transferase</fullName>
        <ecNumber evidence="2">2.3.2.27</ecNumber>
    </recommendedName>
</protein>
<dbReference type="STRING" id="4536.A0A0E0FUI7"/>
<evidence type="ECO:0000256" key="1">
    <source>
        <dbReference type="ARBA" id="ARBA00000900"/>
    </source>
</evidence>
<evidence type="ECO:0000256" key="2">
    <source>
        <dbReference type="ARBA" id="ARBA00012483"/>
    </source>
</evidence>
<dbReference type="Pfam" id="PF13639">
    <property type="entry name" value="zf-RING_2"/>
    <property type="match status" value="1"/>
</dbReference>
<dbReference type="Gramene" id="ONIVA01G38960.1">
    <property type="protein sequence ID" value="ONIVA01G38960.1"/>
    <property type="gene ID" value="ONIVA01G38960"/>
</dbReference>
<reference evidence="11" key="2">
    <citation type="submission" date="2018-04" db="EMBL/GenBank/DDBJ databases">
        <title>OnivRS2 (Oryza nivara Reference Sequence Version 2).</title>
        <authorList>
            <person name="Zhang J."/>
            <person name="Kudrna D."/>
            <person name="Lee S."/>
            <person name="Talag J."/>
            <person name="Rajasekar S."/>
            <person name="Welchert J."/>
            <person name="Hsing Y.-I."/>
            <person name="Wing R.A."/>
        </authorList>
    </citation>
    <scope>NUCLEOTIDE SEQUENCE [LARGE SCALE GENOMIC DNA]</scope>
</reference>
<evidence type="ECO:0000313" key="11">
    <source>
        <dbReference type="EnsemblPlants" id="ONIVA01G38960.1"/>
    </source>
</evidence>
<dbReference type="EnsemblPlants" id="ONIVA01G38960.1">
    <property type="protein sequence ID" value="ONIVA01G38960.1"/>
    <property type="gene ID" value="ONIVA01G38960"/>
</dbReference>
<accession>A0A0E0FUI7</accession>
<feature type="region of interest" description="Disordered" evidence="9">
    <location>
        <begin position="1"/>
        <end position="43"/>
    </location>
</feature>
<keyword evidence="5 8" id="KW-0863">Zinc-finger</keyword>
<dbReference type="Gene3D" id="3.30.40.10">
    <property type="entry name" value="Zinc/RING finger domain, C3HC4 (zinc finger)"/>
    <property type="match status" value="1"/>
</dbReference>